<dbReference type="InterPro" id="IPR041036">
    <property type="entry name" value="GH5_C"/>
</dbReference>
<proteinExistence type="inferred from homology"/>
<evidence type="ECO:0000256" key="4">
    <source>
        <dbReference type="SAM" id="SignalP"/>
    </source>
</evidence>
<feature type="domain" description="Glycoside hydrolase family 5 C-terminal" evidence="6">
    <location>
        <begin position="654"/>
        <end position="740"/>
    </location>
</feature>
<dbReference type="Pfam" id="PF21526">
    <property type="entry name" value="PGRS"/>
    <property type="match status" value="1"/>
</dbReference>
<reference evidence="7 8" key="1">
    <citation type="submission" date="2023-12" db="EMBL/GenBank/DDBJ databases">
        <title>Description of new species of Mycobacterium terrae complex isolated from sewage at the Sao Paulo Zoological Park Foundation in Brazil.</title>
        <authorList>
            <person name="Romagnoli C.L."/>
            <person name="Conceicao E.C."/>
            <person name="Machado E."/>
            <person name="Barreto L.B.P.F."/>
            <person name="Sharma A."/>
            <person name="Silva N.M."/>
            <person name="Marques L.E."/>
            <person name="Juliana M.A."/>
            <person name="Lourenco M.C.S."/>
            <person name="Digiampietri L.A."/>
            <person name="Suffys P.N."/>
            <person name="Viana-Niero C."/>
        </authorList>
    </citation>
    <scope>NUCLEOTIDE SEQUENCE [LARGE SCALE GENOMIC DNA]</scope>
    <source>
        <strain evidence="7 8">MYC098</strain>
    </source>
</reference>
<dbReference type="Pfam" id="PF00150">
    <property type="entry name" value="Cellulase"/>
    <property type="match status" value="1"/>
</dbReference>
<keyword evidence="4" id="KW-0732">Signal</keyword>
<feature type="chain" id="PRO_5045332959" evidence="4">
    <location>
        <begin position="29"/>
        <end position="748"/>
    </location>
</feature>
<dbReference type="SUPFAM" id="SSF51445">
    <property type="entry name" value="(Trans)glycosidases"/>
    <property type="match status" value="1"/>
</dbReference>
<dbReference type="Proteomes" id="UP001299596">
    <property type="component" value="Unassembled WGS sequence"/>
</dbReference>
<dbReference type="InterPro" id="IPR048996">
    <property type="entry name" value="PGRS_rpt"/>
</dbReference>
<accession>A0ABU5XM07</accession>
<dbReference type="PANTHER" id="PTHR31308:SF3">
    <property type="entry name" value="ENDOGLYCOCERAMIDASE"/>
    <property type="match status" value="1"/>
</dbReference>
<dbReference type="InterPro" id="IPR017853">
    <property type="entry name" value="GH"/>
</dbReference>
<evidence type="ECO:0000259" key="5">
    <source>
        <dbReference type="Pfam" id="PF00150"/>
    </source>
</evidence>
<protein>
    <submittedName>
        <fullName evidence="7">Cellulase family glycosylhydrolase</fullName>
    </submittedName>
</protein>
<gene>
    <name evidence="7" type="ORF">K6T79_19555</name>
</gene>
<comment type="caution">
    <text evidence="7">The sequence shown here is derived from an EMBL/GenBank/DDBJ whole genome shotgun (WGS) entry which is preliminary data.</text>
</comment>
<name>A0ABU5XM07_9MYCO</name>
<feature type="signal peptide" evidence="4">
    <location>
        <begin position="1"/>
        <end position="28"/>
    </location>
</feature>
<evidence type="ECO:0000259" key="6">
    <source>
        <dbReference type="Pfam" id="PF18564"/>
    </source>
</evidence>
<evidence type="ECO:0000313" key="8">
    <source>
        <dbReference type="Proteomes" id="UP001299596"/>
    </source>
</evidence>
<evidence type="ECO:0000256" key="1">
    <source>
        <dbReference type="ARBA" id="ARBA00005641"/>
    </source>
</evidence>
<evidence type="ECO:0000256" key="3">
    <source>
        <dbReference type="ARBA" id="ARBA00023295"/>
    </source>
</evidence>
<dbReference type="InterPro" id="IPR013780">
    <property type="entry name" value="Glyco_hydro_b"/>
</dbReference>
<dbReference type="Gene3D" id="3.20.20.80">
    <property type="entry name" value="Glycosidases"/>
    <property type="match status" value="1"/>
</dbReference>
<keyword evidence="2" id="KW-0378">Hydrolase</keyword>
<dbReference type="InterPro" id="IPR001547">
    <property type="entry name" value="Glyco_hydro_5"/>
</dbReference>
<dbReference type="EMBL" id="JAYJJR010000015">
    <property type="protein sequence ID" value="MEB3023244.1"/>
    <property type="molecule type" value="Genomic_DNA"/>
</dbReference>
<dbReference type="Pfam" id="PF18564">
    <property type="entry name" value="Glyco_hydro_5_C"/>
    <property type="match status" value="1"/>
</dbReference>
<dbReference type="Gene3D" id="2.60.40.1180">
    <property type="entry name" value="Golgi alpha-mannosidase II"/>
    <property type="match status" value="1"/>
</dbReference>
<feature type="domain" description="Glycoside hydrolase family 5" evidence="5">
    <location>
        <begin position="334"/>
        <end position="616"/>
    </location>
</feature>
<dbReference type="InterPro" id="IPR052066">
    <property type="entry name" value="Glycosphingolipid_Hydrolases"/>
</dbReference>
<evidence type="ECO:0000256" key="2">
    <source>
        <dbReference type="ARBA" id="ARBA00022801"/>
    </source>
</evidence>
<comment type="similarity">
    <text evidence="1">Belongs to the glycosyl hydrolase 5 (cellulase A) family.</text>
</comment>
<dbReference type="RefSeq" id="WP_305070998.1">
    <property type="nucleotide sequence ID" value="NZ_JAYJJR010000015.1"/>
</dbReference>
<organism evidence="7 8">
    <name type="scientific">[Mycobacterium] crassicus</name>
    <dbReference type="NCBI Taxonomy" id="2872309"/>
    <lineage>
        <taxon>Bacteria</taxon>
        <taxon>Bacillati</taxon>
        <taxon>Actinomycetota</taxon>
        <taxon>Actinomycetes</taxon>
        <taxon>Mycobacteriales</taxon>
        <taxon>Mycobacteriaceae</taxon>
        <taxon>Mycolicibacter</taxon>
    </lineage>
</organism>
<keyword evidence="8" id="KW-1185">Reference proteome</keyword>
<dbReference type="PANTHER" id="PTHR31308">
    <property type="match status" value="1"/>
</dbReference>
<keyword evidence="3" id="KW-0326">Glycosidase</keyword>
<evidence type="ECO:0000313" key="7">
    <source>
        <dbReference type="EMBL" id="MEB3023244.1"/>
    </source>
</evidence>
<sequence>MIGHRARLAGLSVALGAVPLLVAPSARADLFDADWFSELVAPVVAPVDPGVAVAGVDLAGWFDPGPAAGGVVDPAALLEQYLYLPLHGLISDWIHSDFGSQVNEAINAPFVLLTGRGLIGDGADGTETTPSGGAGGWLFGDGGAGWDSAYPGLAGGNGGDAGLFGNGGAGGDGGASGVGTVGGHGGAGGWLMGIGGAGGSGGAGSAGGAGGSGDGWLFGIGGHGGVGGSGGNGGDGGDALGLFGRGGDGGNAGDGDTAWGLPALGGAGGVGGPMGIHGAAGHFGTLDSGPPTSGAGLTTSGSWLTDSDGKVVILHGVNQMYKIAPYEPGAGGFNDEDAAFLAANGFNAVRVGVIWAGVEPQPGVINYAYLDSVNATVQTLARHGIVSIIDMHQDDYSSVFRGEGAPEWATQTGGLPNPDIAFGINYALNPAMNRAWDAFWWNEKAPDGIGLQNHYALMYQHVANYFKGDPNVAGYEIINEPWQGSTWLSTVLGNPHFDQQMMTPFYNQIASAIRSVDPTAPIYFEPNVLFNEGIPTHLGAIDDSHAVFAFHDYCIFGVACDQYLNMIVDNAKNYAGAHGIPMFMSEMGGADNIGYTSLTQQAADKGMVGWTYWAYTGQADITGNPEHEGIVVDPGRPPVGDNVDYAKLETLTQPYPELVAGTPTSWSYDAATGTFQFSYLIDRADGSGAFAAGSHTTIAVPGIQYPNGYQVSVNGGHVVSSPGAGQLVIASDTGASTVSVVIRPAAAG</sequence>